<dbReference type="Proteomes" id="UP000444401">
    <property type="component" value="Unassembled WGS sequence"/>
</dbReference>
<evidence type="ECO:0000313" key="15">
    <source>
        <dbReference type="Proteomes" id="UP000444401"/>
    </source>
</evidence>
<dbReference type="PANTHER" id="PTHR43071:SF1">
    <property type="entry name" value="2-AMINO-4-HYDROXY-6-HYDROXYMETHYLDIHYDROPTERIDINE PYROPHOSPHOKINASE"/>
    <property type="match status" value="1"/>
</dbReference>
<comment type="function">
    <text evidence="10">Catalyzes the transfer of pyrophosphate from adenosine triphosphate (ATP) to 6-hydroxymethyl-7,8-dihydropterin, an enzymatic step in folate biosynthesis pathway.</text>
</comment>
<evidence type="ECO:0000256" key="5">
    <source>
        <dbReference type="ARBA" id="ARBA00022679"/>
    </source>
</evidence>
<keyword evidence="5 14" id="KW-0808">Transferase</keyword>
<evidence type="ECO:0000313" key="14">
    <source>
        <dbReference type="EMBL" id="MXO69403.1"/>
    </source>
</evidence>
<dbReference type="PROSITE" id="PS00794">
    <property type="entry name" value="HPPK"/>
    <property type="match status" value="1"/>
</dbReference>
<feature type="domain" description="7,8-dihydro-6-hydroxymethylpterin-pyrophosphokinase" evidence="13">
    <location>
        <begin position="97"/>
        <end position="108"/>
    </location>
</feature>
<evidence type="ECO:0000256" key="12">
    <source>
        <dbReference type="ARBA" id="ARBA00033413"/>
    </source>
</evidence>
<dbReference type="NCBIfam" id="TIGR01498">
    <property type="entry name" value="folK"/>
    <property type="match status" value="1"/>
</dbReference>
<dbReference type="GO" id="GO:0003848">
    <property type="term" value="F:2-amino-4-hydroxy-6-hydroxymethyldihydropteridine diphosphokinase activity"/>
    <property type="evidence" value="ECO:0007669"/>
    <property type="project" value="UniProtKB-EC"/>
</dbReference>
<sequence length="168" mass="18232">MTDRPARHRYIVALGSNVRHSVHGPPRAVLAAALERLARRFRLLAASPVIVSAPLGPSRRRYANGAALVAADIPPPAMLAALQDMERAFGRRRRGQRWGARVLDLDLVLWSGGAFTAPGLVVPHRAFRGRPFVTGPAAAVAPAWRDPVTGLTLRQLDARLTRPRPLPS</sequence>
<keyword evidence="9" id="KW-0289">Folate biosynthesis</keyword>
<evidence type="ECO:0000256" key="8">
    <source>
        <dbReference type="ARBA" id="ARBA00022840"/>
    </source>
</evidence>
<keyword evidence="15" id="KW-1185">Reference proteome</keyword>
<evidence type="ECO:0000256" key="9">
    <source>
        <dbReference type="ARBA" id="ARBA00022909"/>
    </source>
</evidence>
<comment type="similarity">
    <text evidence="2">Belongs to the HPPK family.</text>
</comment>
<dbReference type="Gene3D" id="3.30.70.560">
    <property type="entry name" value="7,8-Dihydro-6-hydroxymethylpterin-pyrophosphokinase HPPK"/>
    <property type="match status" value="1"/>
</dbReference>
<comment type="pathway">
    <text evidence="1">Cofactor biosynthesis; tetrahydrofolate biosynthesis; 2-amino-4-hydroxy-6-hydroxymethyl-7,8-dihydropteridine diphosphate from 7,8-dihydroneopterin triphosphate: step 4/4.</text>
</comment>
<gene>
    <name evidence="14" type="primary">folK</name>
    <name evidence="14" type="ORF">GRI72_11270</name>
</gene>
<dbReference type="EMBL" id="WTYO01000005">
    <property type="protein sequence ID" value="MXO69403.1"/>
    <property type="molecule type" value="Genomic_DNA"/>
</dbReference>
<dbReference type="Pfam" id="PF01288">
    <property type="entry name" value="HPPK"/>
    <property type="match status" value="1"/>
</dbReference>
<keyword evidence="6" id="KW-0547">Nucleotide-binding</keyword>
<accession>A0ABW9V022</accession>
<evidence type="ECO:0000256" key="11">
    <source>
        <dbReference type="ARBA" id="ARBA00029766"/>
    </source>
</evidence>
<dbReference type="RefSeq" id="WP_160734028.1">
    <property type="nucleotide sequence ID" value="NZ_WTYO01000005.1"/>
</dbReference>
<evidence type="ECO:0000256" key="4">
    <source>
        <dbReference type="ARBA" id="ARBA00016218"/>
    </source>
</evidence>
<evidence type="ECO:0000256" key="3">
    <source>
        <dbReference type="ARBA" id="ARBA00013253"/>
    </source>
</evidence>
<dbReference type="InterPro" id="IPR000550">
    <property type="entry name" value="Hppk"/>
</dbReference>
<dbReference type="SUPFAM" id="SSF55083">
    <property type="entry name" value="6-hydroxymethyl-7,8-dihydropterin pyrophosphokinase, HPPK"/>
    <property type="match status" value="1"/>
</dbReference>
<evidence type="ECO:0000259" key="13">
    <source>
        <dbReference type="PROSITE" id="PS00794"/>
    </source>
</evidence>
<keyword evidence="8" id="KW-0067">ATP-binding</keyword>
<keyword evidence="7" id="KW-0418">Kinase</keyword>
<evidence type="ECO:0000256" key="1">
    <source>
        <dbReference type="ARBA" id="ARBA00005051"/>
    </source>
</evidence>
<dbReference type="EC" id="2.7.6.3" evidence="3"/>
<evidence type="ECO:0000256" key="7">
    <source>
        <dbReference type="ARBA" id="ARBA00022777"/>
    </source>
</evidence>
<reference evidence="14 15" key="1">
    <citation type="submission" date="2019-12" db="EMBL/GenBank/DDBJ databases">
        <title>Genomic-based taxomic classification of the family Erythrobacteraceae.</title>
        <authorList>
            <person name="Xu L."/>
        </authorList>
    </citation>
    <scope>NUCLEOTIDE SEQUENCE [LARGE SCALE GENOMIC DNA]</scope>
    <source>
        <strain evidence="14 15">H32</strain>
    </source>
</reference>
<organism evidence="14 15">
    <name type="scientific">Pelagerythrobacter marinus</name>
    <dbReference type="NCBI Taxonomy" id="538382"/>
    <lineage>
        <taxon>Bacteria</taxon>
        <taxon>Pseudomonadati</taxon>
        <taxon>Pseudomonadota</taxon>
        <taxon>Alphaproteobacteria</taxon>
        <taxon>Sphingomonadales</taxon>
        <taxon>Erythrobacteraceae</taxon>
        <taxon>Pelagerythrobacter</taxon>
    </lineage>
</organism>
<evidence type="ECO:0000256" key="2">
    <source>
        <dbReference type="ARBA" id="ARBA00005810"/>
    </source>
</evidence>
<dbReference type="PANTHER" id="PTHR43071">
    <property type="entry name" value="2-AMINO-4-HYDROXY-6-HYDROXYMETHYLDIHYDROPTERIDINE PYROPHOSPHOKINASE"/>
    <property type="match status" value="1"/>
</dbReference>
<comment type="caution">
    <text evidence="14">The sequence shown here is derived from an EMBL/GenBank/DDBJ whole genome shotgun (WGS) entry which is preliminary data.</text>
</comment>
<name>A0ABW9V022_9SPHN</name>
<evidence type="ECO:0000256" key="10">
    <source>
        <dbReference type="ARBA" id="ARBA00029409"/>
    </source>
</evidence>
<dbReference type="InterPro" id="IPR035907">
    <property type="entry name" value="Hppk_sf"/>
</dbReference>
<proteinExistence type="inferred from homology"/>
<evidence type="ECO:0000256" key="6">
    <source>
        <dbReference type="ARBA" id="ARBA00022741"/>
    </source>
</evidence>
<protein>
    <recommendedName>
        <fullName evidence="4">2-amino-4-hydroxy-6-hydroxymethyldihydropteridine pyrophosphokinase</fullName>
        <ecNumber evidence="3">2.7.6.3</ecNumber>
    </recommendedName>
    <alternativeName>
        <fullName evidence="11">6-hydroxymethyl-7,8-dihydropterin pyrophosphokinase</fullName>
    </alternativeName>
    <alternativeName>
        <fullName evidence="12">7,8-dihydro-6-hydroxymethylpterin-pyrophosphokinase</fullName>
    </alternativeName>
</protein>